<accession>E8N646</accession>
<dbReference type="GO" id="GO:0004575">
    <property type="term" value="F:sucrose alpha-glucosidase activity"/>
    <property type="evidence" value="ECO:0007669"/>
    <property type="project" value="TreeGrafter"/>
</dbReference>
<dbReference type="Gene3D" id="2.60.120.560">
    <property type="entry name" value="Exo-inulinase, domain 1"/>
    <property type="match status" value="1"/>
</dbReference>
<dbReference type="RefSeq" id="WP_013560287.1">
    <property type="nucleotide sequence ID" value="NC_014960.1"/>
</dbReference>
<dbReference type="CDD" id="cd18622">
    <property type="entry name" value="GH32_Inu-like"/>
    <property type="match status" value="1"/>
</dbReference>
<dbReference type="EC" id="3.2.1.-" evidence="5"/>
<dbReference type="SMART" id="SM00640">
    <property type="entry name" value="Glyco_32"/>
    <property type="match status" value="1"/>
</dbReference>
<dbReference type="OrthoDB" id="9759709at2"/>
<dbReference type="GO" id="GO:0005987">
    <property type="term" value="P:sucrose catabolic process"/>
    <property type="evidence" value="ECO:0007669"/>
    <property type="project" value="TreeGrafter"/>
</dbReference>
<dbReference type="InterPro" id="IPR001362">
    <property type="entry name" value="Glyco_hydro_32"/>
</dbReference>
<evidence type="ECO:0000256" key="2">
    <source>
        <dbReference type="ARBA" id="ARBA00022801"/>
    </source>
</evidence>
<dbReference type="InterPro" id="IPR013148">
    <property type="entry name" value="Glyco_hydro_32_N"/>
</dbReference>
<name>E8N646_ANATU</name>
<dbReference type="FunCoup" id="E8N646">
    <property type="interactions" value="52"/>
</dbReference>
<dbReference type="KEGG" id="atm:ANT_18840"/>
<proteinExistence type="inferred from homology"/>
<dbReference type="SUPFAM" id="SSF75005">
    <property type="entry name" value="Arabinanase/levansucrase/invertase"/>
    <property type="match status" value="1"/>
</dbReference>
<organism evidence="5 6">
    <name type="scientific">Anaerolinea thermophila (strain DSM 14523 / JCM 11388 / NBRC 100420 / UNI-1)</name>
    <dbReference type="NCBI Taxonomy" id="926569"/>
    <lineage>
        <taxon>Bacteria</taxon>
        <taxon>Bacillati</taxon>
        <taxon>Chloroflexota</taxon>
        <taxon>Anaerolineae</taxon>
        <taxon>Anaerolineales</taxon>
        <taxon>Anaerolineaceae</taxon>
        <taxon>Anaerolinea</taxon>
    </lineage>
</organism>
<evidence type="ECO:0000313" key="5">
    <source>
        <dbReference type="EMBL" id="BAJ63910.1"/>
    </source>
</evidence>
<gene>
    <name evidence="5" type="ordered locus">ANT_18840</name>
</gene>
<keyword evidence="3 5" id="KW-0326">Glycosidase</keyword>
<dbReference type="AlphaFoldDB" id="E8N646"/>
<dbReference type="InterPro" id="IPR013320">
    <property type="entry name" value="ConA-like_dom_sf"/>
</dbReference>
<evidence type="ECO:0000259" key="4">
    <source>
        <dbReference type="Pfam" id="PF00251"/>
    </source>
</evidence>
<dbReference type="GO" id="GO:0005737">
    <property type="term" value="C:cytoplasm"/>
    <property type="evidence" value="ECO:0007669"/>
    <property type="project" value="TreeGrafter"/>
</dbReference>
<dbReference type="SUPFAM" id="SSF49899">
    <property type="entry name" value="Concanavalin A-like lectins/glucanases"/>
    <property type="match status" value="1"/>
</dbReference>
<feature type="domain" description="Glycosyl hydrolase family 32 N-terminal" evidence="4">
    <location>
        <begin position="14"/>
        <end position="302"/>
    </location>
</feature>
<comment type="similarity">
    <text evidence="1">Belongs to the glycosyl hydrolase 32 family.</text>
</comment>
<evidence type="ECO:0000313" key="6">
    <source>
        <dbReference type="Proteomes" id="UP000008922"/>
    </source>
</evidence>
<dbReference type="Pfam" id="PF00251">
    <property type="entry name" value="Glyco_hydro_32N"/>
    <property type="match status" value="1"/>
</dbReference>
<evidence type="ECO:0000256" key="1">
    <source>
        <dbReference type="ARBA" id="ARBA00009902"/>
    </source>
</evidence>
<dbReference type="eggNOG" id="COG1621">
    <property type="taxonomic scope" value="Bacteria"/>
</dbReference>
<dbReference type="HOGENOM" id="CLU_001528_3_1_0"/>
<dbReference type="PANTHER" id="PTHR42800">
    <property type="entry name" value="EXOINULINASE INUD (AFU_ORTHOLOGUE AFUA_5G00480)"/>
    <property type="match status" value="1"/>
</dbReference>
<dbReference type="STRING" id="926569.ANT_18840"/>
<dbReference type="InterPro" id="IPR023296">
    <property type="entry name" value="Glyco_hydro_beta-prop_sf"/>
</dbReference>
<dbReference type="InParanoid" id="E8N646"/>
<evidence type="ECO:0000256" key="3">
    <source>
        <dbReference type="ARBA" id="ARBA00023295"/>
    </source>
</evidence>
<keyword evidence="6" id="KW-1185">Reference proteome</keyword>
<dbReference type="Gene3D" id="2.115.10.20">
    <property type="entry name" value="Glycosyl hydrolase domain, family 43"/>
    <property type="match status" value="1"/>
</dbReference>
<sequence length="452" mass="51691">MGTEFSERYRPQFHFTARKGWLNDPNGLVYYGGLYHLFFQHNPYGNEWGNMTWGHAISTDLIHWKQMERALLPDELGTMFSGSAVVDWNNTAGFQTGESPAIVLIYTAAGGTSPESEGKPFTQCLAYSNDGGKTFTKYKDNPVLPEMAPENRDPKVIWYEPDKKWIMALYLQENDFALLASPNLKEWSHLQTLTLPGCIECPDFFEIPLENQPEISRWVFMAANGNYLLGKFDGNHFEAETPLLISDFGKNYYATQTFSDLPDQRRIQIAWMRGGIYPDMPFNQQMSFPCELKLRETPEGLRLTRHPVQEIETLWEQSIEKEPIFLDQDEHVFPISPAELLDLEMQLESGNSQEITIIVNAIAIRWNVQEHCLEVLDCSAPLPAEIQTLDIRILIDRTSLEIFALEGTRNFSCCTLECQAQPFILFKTAGKGAVLSRLKFRKLSSIYGLQKE</sequence>
<dbReference type="Proteomes" id="UP000008922">
    <property type="component" value="Chromosome"/>
</dbReference>
<dbReference type="EMBL" id="AP012029">
    <property type="protein sequence ID" value="BAJ63910.1"/>
    <property type="molecule type" value="Genomic_DNA"/>
</dbReference>
<reference evidence="5 6" key="1">
    <citation type="submission" date="2010-12" db="EMBL/GenBank/DDBJ databases">
        <title>Whole genome sequence of Anaerolinea thermophila UNI-1.</title>
        <authorList>
            <person name="Narita-Yamada S."/>
            <person name="Kishi E."/>
            <person name="Watanabe Y."/>
            <person name="Takasaki K."/>
            <person name="Ankai A."/>
            <person name="Oguchi A."/>
            <person name="Fukui S."/>
            <person name="Takahashi M."/>
            <person name="Yashiro I."/>
            <person name="Hosoyama A."/>
            <person name="Sekiguchi Y."/>
            <person name="Hanada S."/>
            <person name="Fujita N."/>
        </authorList>
    </citation>
    <scope>NUCLEOTIDE SEQUENCE [LARGE SCALE GENOMIC DNA]</scope>
    <source>
        <strain evidence="6">DSM 14523 / JCM 11388 / NBRC 100420 / UNI-1</strain>
    </source>
</reference>
<dbReference type="PANTHER" id="PTHR42800:SF1">
    <property type="entry name" value="EXOINULINASE INUD (AFU_ORTHOLOGUE AFUA_5G00480)"/>
    <property type="match status" value="1"/>
</dbReference>
<protein>
    <submittedName>
        <fullName evidence="5">Glycosidase</fullName>
        <ecNumber evidence="5">3.2.1.-</ecNumber>
    </submittedName>
</protein>
<keyword evidence="2 5" id="KW-0378">Hydrolase</keyword>